<dbReference type="OrthoDB" id="10257284at2759"/>
<dbReference type="GO" id="GO:0016791">
    <property type="term" value="F:phosphatase activity"/>
    <property type="evidence" value="ECO:0007669"/>
    <property type="project" value="TreeGrafter"/>
</dbReference>
<dbReference type="CDD" id="cd07061">
    <property type="entry name" value="HP_HAP_like"/>
    <property type="match status" value="1"/>
</dbReference>
<dbReference type="SUPFAM" id="SSF53254">
    <property type="entry name" value="Phosphoglycerate mutase-like"/>
    <property type="match status" value="1"/>
</dbReference>
<dbReference type="VEuPathDB" id="AmoebaDB:NF0070810"/>
<gene>
    <name evidence="4" type="ORF">FDP41_013379</name>
</gene>
<keyword evidence="3" id="KW-1133">Transmembrane helix</keyword>
<name>A0A6A5C3V0_NAEFO</name>
<evidence type="ECO:0000256" key="2">
    <source>
        <dbReference type="ARBA" id="ARBA00022801"/>
    </source>
</evidence>
<dbReference type="Gene3D" id="3.40.50.1240">
    <property type="entry name" value="Phosphoglycerate mutase-like"/>
    <property type="match status" value="1"/>
</dbReference>
<dbReference type="PANTHER" id="PTHR11567">
    <property type="entry name" value="ACID PHOSPHATASE-RELATED"/>
    <property type="match status" value="1"/>
</dbReference>
<dbReference type="InterPro" id="IPR000560">
    <property type="entry name" value="His_Pase_clade-2"/>
</dbReference>
<reference evidence="4 5" key="1">
    <citation type="journal article" date="2019" name="Sci. Rep.">
        <title>Nanopore sequencing improves the draft genome of the human pathogenic amoeba Naegleria fowleri.</title>
        <authorList>
            <person name="Liechti N."/>
            <person name="Schurch N."/>
            <person name="Bruggmann R."/>
            <person name="Wittwer M."/>
        </authorList>
    </citation>
    <scope>NUCLEOTIDE SEQUENCE [LARGE SCALE GENOMIC DNA]</scope>
    <source>
        <strain evidence="4 5">ATCC 30894</strain>
    </source>
</reference>
<evidence type="ECO:0000256" key="3">
    <source>
        <dbReference type="SAM" id="Phobius"/>
    </source>
</evidence>
<feature type="transmembrane region" description="Helical" evidence="3">
    <location>
        <begin position="551"/>
        <end position="575"/>
    </location>
</feature>
<keyword evidence="3" id="KW-0472">Membrane</keyword>
<sequence length="613" mass="68716">MNLFRALLPVLLLLLVIEFSAFVVFGKIVQIQVLSRHCDRSPVSLYQIPNDKWDWQNDLAMYSYAGGKQPSVKVPFGQGQLTGLGLQQCFQVGQQFNQRYLSRVMNSNGANVANPNVIDGLVYPMDNDATSTAHWNPQHFRFYATDYDRTLFSVFSIAQAMFPLGTGPATDISLNGQQSSLPNFLQPIPVHTQTSINELWMSAYGKCPAIDQRNEENEQSQEYLDKMQKFKPYLTKLSNWTGIPFQNDLISSSSVTSSHSKSKNTGLLSFWFSESNNENNEKVIPFYKLISDPSLMNQRGDIQDYPVFKKPIDYSSLYIVYDLLTVQKSHNKLTLQPILDSWDQVNAIGNIATLETFSRKVQGKLGGGPLVQKMIVEMDKMVASLTGSGGAVPRKPYPYGEDPDEPSNIPYKYVHYSAHDVSILSLMAALRLTEDYSELRKIPNYGAHIIVELHQSDTVTTQKPTEKDFYVRIRYNSGFNETSFREYSLLSLGGTGCQMGSDTSFNCSFSSFKDVCYADAIPHDWCMECRNNKADICVRALYEAKRSENTILMIMLPILGGFSFILLCFVAVICLRSSKLSRYVRGGSSANSTPLAGSEGINYGGGSYYNSLK</sequence>
<dbReference type="InterPro" id="IPR029033">
    <property type="entry name" value="His_PPase_superfam"/>
</dbReference>
<dbReference type="Pfam" id="PF00328">
    <property type="entry name" value="His_Phos_2"/>
    <property type="match status" value="1"/>
</dbReference>
<dbReference type="OMA" id="SIAQAMF"/>
<evidence type="ECO:0000256" key="1">
    <source>
        <dbReference type="ARBA" id="ARBA00005375"/>
    </source>
</evidence>
<protein>
    <recommendedName>
        <fullName evidence="6">Acid phosphatase</fullName>
    </recommendedName>
</protein>
<organism evidence="4 5">
    <name type="scientific">Naegleria fowleri</name>
    <name type="common">Brain eating amoeba</name>
    <dbReference type="NCBI Taxonomy" id="5763"/>
    <lineage>
        <taxon>Eukaryota</taxon>
        <taxon>Discoba</taxon>
        <taxon>Heterolobosea</taxon>
        <taxon>Tetramitia</taxon>
        <taxon>Eutetramitia</taxon>
        <taxon>Vahlkampfiidae</taxon>
        <taxon>Naegleria</taxon>
    </lineage>
</organism>
<proteinExistence type="inferred from homology"/>
<comment type="similarity">
    <text evidence="1">Belongs to the histidine acid phosphatase family.</text>
</comment>
<evidence type="ECO:0000313" key="5">
    <source>
        <dbReference type="Proteomes" id="UP000444721"/>
    </source>
</evidence>
<dbReference type="GeneID" id="68120594"/>
<dbReference type="Proteomes" id="UP000444721">
    <property type="component" value="Unassembled WGS sequence"/>
</dbReference>
<keyword evidence="5" id="KW-1185">Reference proteome</keyword>
<evidence type="ECO:0000313" key="4">
    <source>
        <dbReference type="EMBL" id="KAF0980165.1"/>
    </source>
</evidence>
<keyword evidence="3" id="KW-0812">Transmembrane</keyword>
<evidence type="ECO:0008006" key="6">
    <source>
        <dbReference type="Google" id="ProtNLM"/>
    </source>
</evidence>
<dbReference type="VEuPathDB" id="AmoebaDB:NfTy_029370"/>
<accession>A0A6A5C3V0</accession>
<dbReference type="VEuPathDB" id="AmoebaDB:FDP41_013379"/>
<dbReference type="InterPro" id="IPR050645">
    <property type="entry name" value="Histidine_acid_phosphatase"/>
</dbReference>
<comment type="caution">
    <text evidence="4">The sequence shown here is derived from an EMBL/GenBank/DDBJ whole genome shotgun (WGS) entry which is preliminary data.</text>
</comment>
<dbReference type="RefSeq" id="XP_044564878.1">
    <property type="nucleotide sequence ID" value="XM_044704002.1"/>
</dbReference>
<dbReference type="AlphaFoldDB" id="A0A6A5C3V0"/>
<dbReference type="PANTHER" id="PTHR11567:SF110">
    <property type="entry name" value="2-PHOSPHOXYLOSE PHOSPHATASE 1"/>
    <property type="match status" value="1"/>
</dbReference>
<keyword evidence="2" id="KW-0378">Hydrolase</keyword>
<dbReference type="EMBL" id="VFQX01000019">
    <property type="protein sequence ID" value="KAF0980165.1"/>
    <property type="molecule type" value="Genomic_DNA"/>
</dbReference>